<feature type="transmembrane region" description="Helical" evidence="2">
    <location>
        <begin position="77"/>
        <end position="100"/>
    </location>
</feature>
<dbReference type="AlphaFoldDB" id="A0A9P5ATV4"/>
<dbReference type="OrthoDB" id="5084788at2759"/>
<proteinExistence type="predicted"/>
<evidence type="ECO:0000256" key="2">
    <source>
        <dbReference type="SAM" id="Phobius"/>
    </source>
</evidence>
<organism evidence="3 4">
    <name type="scientific">Fusarium beomiforme</name>
    <dbReference type="NCBI Taxonomy" id="44412"/>
    <lineage>
        <taxon>Eukaryota</taxon>
        <taxon>Fungi</taxon>
        <taxon>Dikarya</taxon>
        <taxon>Ascomycota</taxon>
        <taxon>Pezizomycotina</taxon>
        <taxon>Sordariomycetes</taxon>
        <taxon>Hypocreomycetidae</taxon>
        <taxon>Hypocreales</taxon>
        <taxon>Nectriaceae</taxon>
        <taxon>Fusarium</taxon>
        <taxon>Fusarium burgessii species complex</taxon>
    </lineage>
</organism>
<feature type="transmembrane region" description="Helical" evidence="2">
    <location>
        <begin position="106"/>
        <end position="127"/>
    </location>
</feature>
<feature type="compositionally biased region" description="Low complexity" evidence="1">
    <location>
        <begin position="162"/>
        <end position="180"/>
    </location>
</feature>
<keyword evidence="4" id="KW-1185">Reference proteome</keyword>
<dbReference type="EMBL" id="PVQB02000049">
    <property type="protein sequence ID" value="KAF4344507.1"/>
    <property type="molecule type" value="Genomic_DNA"/>
</dbReference>
<dbReference type="Proteomes" id="UP000730481">
    <property type="component" value="Unassembled WGS sequence"/>
</dbReference>
<keyword evidence="2" id="KW-0472">Membrane</keyword>
<keyword evidence="2" id="KW-1133">Transmembrane helix</keyword>
<name>A0A9P5ATV4_9HYPO</name>
<reference evidence="3" key="2">
    <citation type="submission" date="2020-02" db="EMBL/GenBank/DDBJ databases">
        <title>Identification and distribution of gene clusters putatively required for synthesis of sphingolipid metabolism inhibitors in phylogenetically diverse species of the filamentous fungus Fusarium.</title>
        <authorList>
            <person name="Kim H.-S."/>
            <person name="Busman M."/>
            <person name="Brown D.W."/>
            <person name="Divon H."/>
            <person name="Uhlig S."/>
            <person name="Proctor R.H."/>
        </authorList>
    </citation>
    <scope>NUCLEOTIDE SEQUENCE</scope>
    <source>
        <strain evidence="3">NRRL 25174</strain>
    </source>
</reference>
<accession>A0A9P5ATV4</accession>
<evidence type="ECO:0000313" key="3">
    <source>
        <dbReference type="EMBL" id="KAF4344507.1"/>
    </source>
</evidence>
<protein>
    <submittedName>
        <fullName evidence="3">Uncharacterized protein</fullName>
    </submittedName>
</protein>
<feature type="region of interest" description="Disordered" evidence="1">
    <location>
        <begin position="139"/>
        <end position="186"/>
    </location>
</feature>
<feature type="compositionally biased region" description="Basic and acidic residues" evidence="1">
    <location>
        <begin position="252"/>
        <end position="270"/>
    </location>
</feature>
<comment type="caution">
    <text evidence="3">The sequence shown here is derived from an EMBL/GenBank/DDBJ whole genome shotgun (WGS) entry which is preliminary data.</text>
</comment>
<sequence>MIRSPLQYSRNNNWILAHYDACSTVSHILWGAFITAWSSHFLYRIGKVILELILDVYEDPLWAIYEMLGLGAYSQYLLLRAIGFILATSFDFTFFLIAFLYKMSTYSLITSIILLGGITMWQLYYYFFVYTPEKAFQEPQTQPPKKEVPSTPDRPGRCFRVPTPSTGSSTSSSRSSPNTTAVYPQTRSNKLPGAAYVKVSPKAIQKLHDEGVFVPEPTREPDYSYIKPVTKRRTTVFSRLDAKRHYRAIKEAERKKGTVTDGPDPYKDDPPSPPTAPTKIAWIYSSLDAVERKLRFITEDVTKMNMLVNAFKEESAIRPPPPTSRALRHSPQTQKRYATLAEKDRIGQVALEYSRKINPIGENVLRQQLGLQESLERIDRLVTNAEDVASKAIRTEVADCKSRVAIWFKGAQDAIRSCRDIEQLCRDCRVKLEAEAIKLHRMDLTRSKYPHLCSVYW</sequence>
<evidence type="ECO:0000256" key="1">
    <source>
        <dbReference type="SAM" id="MobiDB-lite"/>
    </source>
</evidence>
<evidence type="ECO:0000313" key="4">
    <source>
        <dbReference type="Proteomes" id="UP000730481"/>
    </source>
</evidence>
<feature type="region of interest" description="Disordered" evidence="1">
    <location>
        <begin position="252"/>
        <end position="277"/>
    </location>
</feature>
<keyword evidence="2" id="KW-0812">Transmembrane</keyword>
<gene>
    <name evidence="3" type="ORF">FBEOM_1521</name>
</gene>
<reference evidence="3" key="1">
    <citation type="journal article" date="2017" name="Mycologia">
        <title>Fusarium algeriense, sp. nov., a novel toxigenic crown rot pathogen of durum wheat from Algeria is nested in the Fusarium burgessii species complex.</title>
        <authorList>
            <person name="Laraba I."/>
            <person name="Keddad A."/>
            <person name="Boureghda H."/>
            <person name="Abdallah N."/>
            <person name="Vaughan M.M."/>
            <person name="Proctor R.H."/>
            <person name="Busman M."/>
            <person name="O'Donnell K."/>
        </authorList>
    </citation>
    <scope>NUCLEOTIDE SEQUENCE</scope>
    <source>
        <strain evidence="3">NRRL 25174</strain>
    </source>
</reference>